<gene>
    <name evidence="2" type="ORF">LIER_31331</name>
</gene>
<sequence length="91" mass="10034">MHRFFKPKPRFGDSSVIASSSIVHVEETSTITLKGALENLLFGFGLCIAQIRGQGYDVANNIKVTRIVNLIRSSTNVLLCSEDNNVLILQI</sequence>
<comment type="caution">
    <text evidence="2">The sequence shown here is derived from an EMBL/GenBank/DDBJ whole genome shotgun (WGS) entry which is preliminary data.</text>
</comment>
<protein>
    <recommendedName>
        <fullName evidence="1">DUF4371 domain-containing protein</fullName>
    </recommendedName>
</protein>
<accession>A0AAV3RUF0</accession>
<reference evidence="2 3" key="1">
    <citation type="submission" date="2024-01" db="EMBL/GenBank/DDBJ databases">
        <title>The complete chloroplast genome sequence of Lithospermum erythrorhizon: insights into the phylogenetic relationship among Boraginaceae species and the maternal lineages of purple gromwells.</title>
        <authorList>
            <person name="Okada T."/>
            <person name="Watanabe K."/>
        </authorList>
    </citation>
    <scope>NUCLEOTIDE SEQUENCE [LARGE SCALE GENOMIC DNA]</scope>
</reference>
<dbReference type="Proteomes" id="UP001454036">
    <property type="component" value="Unassembled WGS sequence"/>
</dbReference>
<dbReference type="EMBL" id="BAABME010011602">
    <property type="protein sequence ID" value="GAA0184017.1"/>
    <property type="molecule type" value="Genomic_DNA"/>
</dbReference>
<dbReference type="InterPro" id="IPR025398">
    <property type="entry name" value="DUF4371"/>
</dbReference>
<feature type="domain" description="DUF4371" evidence="1">
    <location>
        <begin position="21"/>
        <end position="63"/>
    </location>
</feature>
<name>A0AAV3RUF0_LITER</name>
<dbReference type="AlphaFoldDB" id="A0AAV3RUF0"/>
<evidence type="ECO:0000313" key="3">
    <source>
        <dbReference type="Proteomes" id="UP001454036"/>
    </source>
</evidence>
<dbReference type="Pfam" id="PF14291">
    <property type="entry name" value="DUF4371"/>
    <property type="match status" value="1"/>
</dbReference>
<evidence type="ECO:0000259" key="1">
    <source>
        <dbReference type="Pfam" id="PF14291"/>
    </source>
</evidence>
<organism evidence="2 3">
    <name type="scientific">Lithospermum erythrorhizon</name>
    <name type="common">Purple gromwell</name>
    <name type="synonym">Lithospermum officinale var. erythrorhizon</name>
    <dbReference type="NCBI Taxonomy" id="34254"/>
    <lineage>
        <taxon>Eukaryota</taxon>
        <taxon>Viridiplantae</taxon>
        <taxon>Streptophyta</taxon>
        <taxon>Embryophyta</taxon>
        <taxon>Tracheophyta</taxon>
        <taxon>Spermatophyta</taxon>
        <taxon>Magnoliopsida</taxon>
        <taxon>eudicotyledons</taxon>
        <taxon>Gunneridae</taxon>
        <taxon>Pentapetalae</taxon>
        <taxon>asterids</taxon>
        <taxon>lamiids</taxon>
        <taxon>Boraginales</taxon>
        <taxon>Boraginaceae</taxon>
        <taxon>Boraginoideae</taxon>
        <taxon>Lithospermeae</taxon>
        <taxon>Lithospermum</taxon>
    </lineage>
</organism>
<evidence type="ECO:0000313" key="2">
    <source>
        <dbReference type="EMBL" id="GAA0184017.1"/>
    </source>
</evidence>
<proteinExistence type="predicted"/>
<keyword evidence="3" id="KW-1185">Reference proteome</keyword>